<sequence length="147" mass="16441">MEAVMSYEEKGVWSFLAIAVIGYGVYLWLVLPQLWAMPLGEVDYVGPMLWTIGGAIVAGIFSRILIEIVVPSEQRSADQRDREIERTGERVGNSFVIIGALGAMVLAWLEVDWFWIANTIYLCFVISAVLSSMTRLAAYRVGGFQSW</sequence>
<comment type="caution">
    <text evidence="2">The sequence shown here is derived from an EMBL/GenBank/DDBJ whole genome shotgun (WGS) entry which is preliminary data.</text>
</comment>
<dbReference type="Proteomes" id="UP001501746">
    <property type="component" value="Unassembled WGS sequence"/>
</dbReference>
<evidence type="ECO:0000313" key="3">
    <source>
        <dbReference type="Proteomes" id="UP001501746"/>
    </source>
</evidence>
<feature type="transmembrane region" description="Helical" evidence="1">
    <location>
        <begin position="91"/>
        <end position="109"/>
    </location>
</feature>
<keyword evidence="1" id="KW-0472">Membrane</keyword>
<proteinExistence type="predicted"/>
<accession>A0ABP4Z158</accession>
<keyword evidence="1" id="KW-1133">Transmembrane helix</keyword>
<feature type="transmembrane region" description="Helical" evidence="1">
    <location>
        <begin position="49"/>
        <end position="70"/>
    </location>
</feature>
<name>A0ABP4Z158_9MICO</name>
<dbReference type="RefSeq" id="WP_212275462.1">
    <property type="nucleotide sequence ID" value="NZ_BAAANK010000006.1"/>
</dbReference>
<gene>
    <name evidence="2" type="ORF">GCM10009750_23030</name>
</gene>
<dbReference type="EMBL" id="BAAANK010000006">
    <property type="protein sequence ID" value="GAA1837355.1"/>
    <property type="molecule type" value="Genomic_DNA"/>
</dbReference>
<organism evidence="2 3">
    <name type="scientific">Agromyces salentinus</name>
    <dbReference type="NCBI Taxonomy" id="269421"/>
    <lineage>
        <taxon>Bacteria</taxon>
        <taxon>Bacillati</taxon>
        <taxon>Actinomycetota</taxon>
        <taxon>Actinomycetes</taxon>
        <taxon>Micrococcales</taxon>
        <taxon>Microbacteriaceae</taxon>
        <taxon>Agromyces</taxon>
    </lineage>
</organism>
<evidence type="ECO:0000313" key="2">
    <source>
        <dbReference type="EMBL" id="GAA1837355.1"/>
    </source>
</evidence>
<protein>
    <recommendedName>
        <fullName evidence="4">DUF2178 domain-containing protein</fullName>
    </recommendedName>
</protein>
<feature type="transmembrane region" description="Helical" evidence="1">
    <location>
        <begin position="115"/>
        <end position="138"/>
    </location>
</feature>
<evidence type="ECO:0008006" key="4">
    <source>
        <dbReference type="Google" id="ProtNLM"/>
    </source>
</evidence>
<keyword evidence="1" id="KW-0812">Transmembrane</keyword>
<keyword evidence="3" id="KW-1185">Reference proteome</keyword>
<evidence type="ECO:0000256" key="1">
    <source>
        <dbReference type="SAM" id="Phobius"/>
    </source>
</evidence>
<feature type="transmembrane region" description="Helical" evidence="1">
    <location>
        <begin position="12"/>
        <end position="29"/>
    </location>
</feature>
<reference evidence="3" key="1">
    <citation type="journal article" date="2019" name="Int. J. Syst. Evol. Microbiol.">
        <title>The Global Catalogue of Microorganisms (GCM) 10K type strain sequencing project: providing services to taxonomists for standard genome sequencing and annotation.</title>
        <authorList>
            <consortium name="The Broad Institute Genomics Platform"/>
            <consortium name="The Broad Institute Genome Sequencing Center for Infectious Disease"/>
            <person name="Wu L."/>
            <person name="Ma J."/>
        </authorList>
    </citation>
    <scope>NUCLEOTIDE SEQUENCE [LARGE SCALE GENOMIC DNA]</scope>
    <source>
        <strain evidence="3">JCM 14323</strain>
    </source>
</reference>